<dbReference type="CDD" id="cd07064">
    <property type="entry name" value="AlkD_like_1"/>
    <property type="match status" value="1"/>
</dbReference>
<dbReference type="Gene3D" id="1.25.40.290">
    <property type="entry name" value="ARM repeat domains"/>
    <property type="match status" value="1"/>
</dbReference>
<dbReference type="KEGG" id="camu:CA2015_2156"/>
<dbReference type="OrthoDB" id="1117222at2"/>
<reference evidence="1 2" key="1">
    <citation type="submission" date="2015-07" db="EMBL/GenBank/DDBJ databases">
        <authorList>
            <person name="Kim K.M."/>
        </authorList>
    </citation>
    <scope>NUCLEOTIDE SEQUENCE [LARGE SCALE GENOMIC DNA]</scope>
    <source>
        <strain evidence="1 2">KCTC 12363</strain>
    </source>
</reference>
<dbReference type="Pfam" id="PF08713">
    <property type="entry name" value="DNA_alkylation"/>
    <property type="match status" value="1"/>
</dbReference>
<dbReference type="EMBL" id="CP012040">
    <property type="protein sequence ID" value="AKP51577.1"/>
    <property type="molecule type" value="Genomic_DNA"/>
</dbReference>
<dbReference type="PANTHER" id="PTHR34070">
    <property type="entry name" value="ARMADILLO-TYPE FOLD"/>
    <property type="match status" value="1"/>
</dbReference>
<organism evidence="1 2">
    <name type="scientific">Cyclobacterium amurskyense</name>
    <dbReference type="NCBI Taxonomy" id="320787"/>
    <lineage>
        <taxon>Bacteria</taxon>
        <taxon>Pseudomonadati</taxon>
        <taxon>Bacteroidota</taxon>
        <taxon>Cytophagia</taxon>
        <taxon>Cytophagales</taxon>
        <taxon>Cyclobacteriaceae</taxon>
        <taxon>Cyclobacterium</taxon>
    </lineage>
</organism>
<dbReference type="STRING" id="320787.CA2015_2156"/>
<dbReference type="SUPFAM" id="SSF48371">
    <property type="entry name" value="ARM repeat"/>
    <property type="match status" value="1"/>
</dbReference>
<dbReference type="Proteomes" id="UP000036520">
    <property type="component" value="Chromosome"/>
</dbReference>
<name>A0A0H4PTC7_9BACT</name>
<evidence type="ECO:0000313" key="2">
    <source>
        <dbReference type="Proteomes" id="UP000036520"/>
    </source>
</evidence>
<dbReference type="InterPro" id="IPR016024">
    <property type="entry name" value="ARM-type_fold"/>
</dbReference>
<protein>
    <submittedName>
        <fullName evidence="1">DNA alkylation repair enzyme</fullName>
    </submittedName>
</protein>
<dbReference type="InterPro" id="IPR014825">
    <property type="entry name" value="DNA_alkylation"/>
</dbReference>
<accession>A0A0H4PTC7</accession>
<dbReference type="PANTHER" id="PTHR34070:SF1">
    <property type="entry name" value="DNA ALKYLATION REPAIR PROTEIN"/>
    <property type="match status" value="1"/>
</dbReference>
<dbReference type="RefSeq" id="WP_048641896.1">
    <property type="nucleotide sequence ID" value="NZ_CP012040.1"/>
</dbReference>
<keyword evidence="2" id="KW-1185">Reference proteome</keyword>
<dbReference type="PATRIC" id="fig|320787.5.peg.2373"/>
<dbReference type="Gene3D" id="1.20.1660.10">
    <property type="entry name" value="Hypothetical protein (EF3068)"/>
    <property type="match status" value="1"/>
</dbReference>
<proteinExistence type="predicted"/>
<evidence type="ECO:0000313" key="1">
    <source>
        <dbReference type="EMBL" id="AKP51577.1"/>
    </source>
</evidence>
<dbReference type="AlphaFoldDB" id="A0A0H4PTC7"/>
<sequence>MLSNETLEYIAVLEQEFSPNENRELALQQKAYLRNQFQFFGISTQQRRAIQRPFLLKAMLPPKTELHKLVKVLWSRNEREFHYFAQELLLRYMNATEKEDIHLYVHMVAHQSWWDTVDMIANKLMGNYFLLFPEEREGYTNKWLQSNNIWLQRSALLFQLKYKDKMDLALLVKCIHHLLGSDEFFINKAIGWVLREYSRTDPIWVQEFVNDTALSPLSKREALRLIS</sequence>
<gene>
    <name evidence="1" type="ORF">CA2015_2156</name>
</gene>